<dbReference type="Gene3D" id="1.20.1280.50">
    <property type="match status" value="1"/>
</dbReference>
<name>A0A9W8MHQ6_9AGAR</name>
<dbReference type="SUPFAM" id="SSF52047">
    <property type="entry name" value="RNI-like"/>
    <property type="match status" value="1"/>
</dbReference>
<reference evidence="1" key="1">
    <citation type="submission" date="2022-06" db="EMBL/GenBank/DDBJ databases">
        <title>Genome Sequence of Candolleomyces eurysporus.</title>
        <authorList>
            <person name="Buettner E."/>
        </authorList>
    </citation>
    <scope>NUCLEOTIDE SEQUENCE</scope>
    <source>
        <strain evidence="1">VTCC 930004</strain>
    </source>
</reference>
<accession>A0A9W8MHQ6</accession>
<organism evidence="1 2">
    <name type="scientific">Candolleomyces eurysporus</name>
    <dbReference type="NCBI Taxonomy" id="2828524"/>
    <lineage>
        <taxon>Eukaryota</taxon>
        <taxon>Fungi</taxon>
        <taxon>Dikarya</taxon>
        <taxon>Basidiomycota</taxon>
        <taxon>Agaricomycotina</taxon>
        <taxon>Agaricomycetes</taxon>
        <taxon>Agaricomycetidae</taxon>
        <taxon>Agaricales</taxon>
        <taxon>Agaricineae</taxon>
        <taxon>Psathyrellaceae</taxon>
        <taxon>Candolleomyces</taxon>
    </lineage>
</organism>
<keyword evidence="2" id="KW-1185">Reference proteome</keyword>
<sequence length="631" mass="70979">MNYASPFSKFLNTNYAPSEQEKKDVKLLINTEQVLLDDIDKEIRVLIDRRAAHARIVEEHSALLSPIRQVPSDILLSIFEYTCLKGLTPIVTRLVEKPNRAPKESSPDVLSHVCQQWRRLSLEHPILWSEISILPPPCPLSQANRNNLAALEEFYEELAYYKRQLEKLNRRILVYIFRSDRCPLTVTFRSADPPYEPDLGDVPCANDAIVDMLCAVSTRWKRLALSLWISKKASPLIRLFQLPTHDIPLLEQLNLDVNVGVGTFSPTATELQAVSSTELLQAPRLRSLTLHRFPKCPRYTTAVNWSTLKYLDIGDRSTRGLHIPPFPIQHSLNLLIAFPHLVCCSIMFMRVHESQMANISNPALPFAHPISLPHLKSLTLRGSGLPPGLPSSLELPSLQTLSLLAEGDATGNELVDWTRKFGSQLKEFTFDYSCLTKSALLQILESLPNITTLRMVGTTNRMSWSEGSEDDDGALLSDSVMERLTPKFGPRDASQGDRGETVDLDLPLPLCPKLRKIFLWPSTIEFTEKSFVKFVAARRRRHLRSSAGRVADTQTFTAVTDTISLLETAIVSLDSSGKTDFWGTLRRDDTVDLEGFVLVVRSRQCGAFQSELLSTEQLEELVAEETGLVRN</sequence>
<comment type="caution">
    <text evidence="1">The sequence shown here is derived from an EMBL/GenBank/DDBJ whole genome shotgun (WGS) entry which is preliminary data.</text>
</comment>
<dbReference type="OrthoDB" id="3022607at2759"/>
<gene>
    <name evidence="1" type="ORF">H1R20_g6772</name>
</gene>
<dbReference type="EMBL" id="JANBPK010000845">
    <property type="protein sequence ID" value="KAJ2930322.1"/>
    <property type="molecule type" value="Genomic_DNA"/>
</dbReference>
<evidence type="ECO:0000313" key="1">
    <source>
        <dbReference type="EMBL" id="KAJ2930322.1"/>
    </source>
</evidence>
<evidence type="ECO:0000313" key="2">
    <source>
        <dbReference type="Proteomes" id="UP001140091"/>
    </source>
</evidence>
<evidence type="ECO:0008006" key="3">
    <source>
        <dbReference type="Google" id="ProtNLM"/>
    </source>
</evidence>
<proteinExistence type="predicted"/>
<dbReference type="Proteomes" id="UP001140091">
    <property type="component" value="Unassembled WGS sequence"/>
</dbReference>
<dbReference type="AlphaFoldDB" id="A0A9W8MHQ6"/>
<protein>
    <recommendedName>
        <fullName evidence="3">F-box domain-containing protein</fullName>
    </recommendedName>
</protein>
<dbReference type="InterPro" id="IPR032675">
    <property type="entry name" value="LRR_dom_sf"/>
</dbReference>
<feature type="non-terminal residue" evidence="1">
    <location>
        <position position="631"/>
    </location>
</feature>
<dbReference type="Gene3D" id="3.80.10.10">
    <property type="entry name" value="Ribonuclease Inhibitor"/>
    <property type="match status" value="1"/>
</dbReference>